<organism evidence="1 2">
    <name type="scientific">Draconibacterium aestuarii</name>
    <dbReference type="NCBI Taxonomy" id="2998507"/>
    <lineage>
        <taxon>Bacteria</taxon>
        <taxon>Pseudomonadati</taxon>
        <taxon>Bacteroidota</taxon>
        <taxon>Bacteroidia</taxon>
        <taxon>Marinilabiliales</taxon>
        <taxon>Prolixibacteraceae</taxon>
        <taxon>Draconibacterium</taxon>
    </lineage>
</organism>
<comment type="caution">
    <text evidence="1">The sequence shown here is derived from an EMBL/GenBank/DDBJ whole genome shotgun (WGS) entry which is preliminary data.</text>
</comment>
<reference evidence="1" key="1">
    <citation type="submission" date="2022-11" db="EMBL/GenBank/DDBJ databases">
        <title>Marilongibacter aestuarii gen. nov., sp. nov., isolated from tidal flat sediment.</title>
        <authorList>
            <person name="Jiayan W."/>
        </authorList>
    </citation>
    <scope>NUCLEOTIDE SEQUENCE</scope>
    <source>
        <strain evidence="1">Z1-6</strain>
    </source>
</reference>
<proteinExistence type="predicted"/>
<dbReference type="RefSeq" id="WP_343334939.1">
    <property type="nucleotide sequence ID" value="NZ_JAPOHD010000061.1"/>
</dbReference>
<keyword evidence="2" id="KW-1185">Reference proteome</keyword>
<dbReference type="EMBL" id="JAPOHD010000061">
    <property type="protein sequence ID" value="MCY1722614.1"/>
    <property type="molecule type" value="Genomic_DNA"/>
</dbReference>
<sequence>MSDLIQIKVECHSGHRADEYPKYFYWDEIRFEIIEIIDRWYQGYQNPEIASAKYFKVKTGDNRIYILQHLEYSDKWFLLIHGESLNL</sequence>
<protein>
    <submittedName>
        <fullName evidence="1">Cytoplasmic protein</fullName>
    </submittedName>
</protein>
<evidence type="ECO:0000313" key="2">
    <source>
        <dbReference type="Proteomes" id="UP001145087"/>
    </source>
</evidence>
<dbReference type="Proteomes" id="UP001145087">
    <property type="component" value="Unassembled WGS sequence"/>
</dbReference>
<dbReference type="AlphaFoldDB" id="A0A9X3F8P2"/>
<name>A0A9X3F8P2_9BACT</name>
<gene>
    <name evidence="1" type="ORF">OU798_19850</name>
</gene>
<evidence type="ECO:0000313" key="1">
    <source>
        <dbReference type="EMBL" id="MCY1722614.1"/>
    </source>
</evidence>
<accession>A0A9X3F8P2</accession>